<protein>
    <submittedName>
        <fullName evidence="2">Uncharacterized protein</fullName>
    </submittedName>
</protein>
<organism evidence="2 3">
    <name type="scientific">Echinococcus multilocularis</name>
    <name type="common">Fox tapeworm</name>
    <dbReference type="NCBI Taxonomy" id="6211"/>
    <lineage>
        <taxon>Eukaryota</taxon>
        <taxon>Metazoa</taxon>
        <taxon>Spiralia</taxon>
        <taxon>Lophotrochozoa</taxon>
        <taxon>Platyhelminthes</taxon>
        <taxon>Cestoda</taxon>
        <taxon>Eucestoda</taxon>
        <taxon>Cyclophyllidea</taxon>
        <taxon>Taeniidae</taxon>
        <taxon>Echinococcus</taxon>
    </lineage>
</organism>
<proteinExistence type="predicted"/>
<feature type="compositionally biased region" description="Gly residues" evidence="1">
    <location>
        <begin position="14"/>
        <end position="30"/>
    </location>
</feature>
<keyword evidence="3" id="KW-1185">Reference proteome</keyword>
<dbReference type="AlphaFoldDB" id="A0A068YAM3"/>
<gene>
    <name evidence="2" type="ORF">EmuJ_000923500</name>
</gene>
<dbReference type="Proteomes" id="UP000017246">
    <property type="component" value="Unassembled WGS sequence"/>
</dbReference>
<dbReference type="EMBL" id="LN902846">
    <property type="protein sequence ID" value="CDS41571.1"/>
    <property type="molecule type" value="Genomic_DNA"/>
</dbReference>
<feature type="region of interest" description="Disordered" evidence="1">
    <location>
        <begin position="14"/>
        <end position="45"/>
    </location>
</feature>
<evidence type="ECO:0000256" key="1">
    <source>
        <dbReference type="SAM" id="MobiDB-lite"/>
    </source>
</evidence>
<evidence type="ECO:0000313" key="2">
    <source>
        <dbReference type="EMBL" id="CDS41571.1"/>
    </source>
</evidence>
<name>A0A068YAM3_ECHMU</name>
<sequence>MDEGLKKRLLVEVGDGGGVGAGRIGEGSGSNGNDDGDNEFDRREGSSNSELQRCCYCCQWPSDPHFSLIGGPLSCFVGEAHRRTQHS</sequence>
<evidence type="ECO:0000313" key="3">
    <source>
        <dbReference type="Proteomes" id="UP000017246"/>
    </source>
</evidence>
<reference evidence="2" key="1">
    <citation type="journal article" date="2013" name="Nature">
        <title>The genomes of four tapeworm species reveal adaptations to parasitism.</title>
        <authorList>
            <person name="Tsai I.J."/>
            <person name="Zarowiecki M."/>
            <person name="Holroyd N."/>
            <person name="Garciarrubio A."/>
            <person name="Sanchez-Flores A."/>
            <person name="Brooks K.L."/>
            <person name="Tracey A."/>
            <person name="Bobes R.J."/>
            <person name="Fragoso G."/>
            <person name="Sciutto E."/>
            <person name="Aslett M."/>
            <person name="Beasley H."/>
            <person name="Bennett H.M."/>
            <person name="Cai J."/>
            <person name="Camicia F."/>
            <person name="Clark R."/>
            <person name="Cucher M."/>
            <person name="De Silva N."/>
            <person name="Day T.A."/>
            <person name="Deplazes P."/>
            <person name="Estrada K."/>
            <person name="Fernandez C."/>
            <person name="Holland P.W."/>
            <person name="Hou J."/>
            <person name="Hu S."/>
            <person name="Huckvale T."/>
            <person name="Hung S.S."/>
            <person name="Kamenetzky L."/>
            <person name="Keane J.A."/>
            <person name="Kiss F."/>
            <person name="Koziol U."/>
            <person name="Lambert O."/>
            <person name="Liu K."/>
            <person name="Luo X."/>
            <person name="Luo Y."/>
            <person name="Macchiaroli N."/>
            <person name="Nichol S."/>
            <person name="Paps J."/>
            <person name="Parkinson J."/>
            <person name="Pouchkina-Stantcheva N."/>
            <person name="Riddiford N."/>
            <person name="Rosenzvit M."/>
            <person name="Salinas G."/>
            <person name="Wasmuth J.D."/>
            <person name="Zamanian M."/>
            <person name="Zheng Y."/>
            <person name="Cai X."/>
            <person name="Soberon X."/>
            <person name="Olson P.D."/>
            <person name="Laclette J.P."/>
            <person name="Brehm K."/>
            <person name="Berriman M."/>
            <person name="Garciarrubio A."/>
            <person name="Bobes R.J."/>
            <person name="Fragoso G."/>
            <person name="Sanchez-Flores A."/>
            <person name="Estrada K."/>
            <person name="Cevallos M.A."/>
            <person name="Morett E."/>
            <person name="Gonzalez V."/>
            <person name="Portillo T."/>
            <person name="Ochoa-Leyva A."/>
            <person name="Jose M.V."/>
            <person name="Sciutto E."/>
            <person name="Landa A."/>
            <person name="Jimenez L."/>
            <person name="Valdes V."/>
            <person name="Carrero J.C."/>
            <person name="Larralde C."/>
            <person name="Morales-Montor J."/>
            <person name="Limon-Lason J."/>
            <person name="Soberon X."/>
            <person name="Laclette J.P."/>
        </authorList>
    </citation>
    <scope>NUCLEOTIDE SEQUENCE [LARGE SCALE GENOMIC DNA]</scope>
</reference>
<accession>A0A068YAM3</accession>
<reference evidence="2" key="2">
    <citation type="submission" date="2015-11" db="EMBL/GenBank/DDBJ databases">
        <authorList>
            <person name="Zhang Y."/>
            <person name="Guo Z."/>
        </authorList>
    </citation>
    <scope>NUCLEOTIDE SEQUENCE</scope>
</reference>